<dbReference type="Proteomes" id="UP000887580">
    <property type="component" value="Unplaced"/>
</dbReference>
<proteinExistence type="predicted"/>
<evidence type="ECO:0000313" key="2">
    <source>
        <dbReference type="WBParaSite" id="PS1159_v2.g20865.t1"/>
    </source>
</evidence>
<sequence>MTFDDSYQFLVTFFDSIRDQNFSDNEIMNLCKQSINETRIHPNEESINRAESLVVSGLLNEQKLLTSYTFQYKHWNNSEAVIVICKKLENIFNTLTCDYTNALERYKFCARAFDFFSWMLDGIRYSIVKLDPLSPSIQSSIKYLLKALKEFTSKPFFLLLIYTYIHHSQPKINKEILLSHANLIVKESKKYFTIDKNQQHINSENAKDFMDSLIVLPEIIQKVINGPRGKVQKTKYSNLPECHPGVLTLGTIFSCFNVTESDLEVAETILIFSHTVGISRADMLFDILQIGPLIQVQDCHSQRNSLVEIFVYLRVPNILKLLIFELGVKKESLLLALKRFVKAKSLLNTVDLKTKSHLVKHWLKTFLELDLINVEECENLLQIRNSEIQTNSSLSFLLDEKICDDSSLKKVKLAEQITSIIRKFMAQEDEKFLAIVEKFLLTTDGMMERVMAVMCATDELRDFALRLAKINQACENHLIDMGPLRHNRLHVFDTTFLLLIRIKYVFKDLRITLTQPELDQSRFFSWWSVYEKGLLEKSPLTTNENKDILLTQYNILKSAKPFWNDTDEVGSIIDNIPGIGDLIFDDFRRGWPGIEKSIESMLIAFQQFPCIFVCFIQWLETQTPMSDNIRDFSRKVVEICKESLLPKASSKSWAFAFYAVDSAIQHLTNRTPDAPYLVKSFLLTIAHRVMPKTHFMQAPDILELKDAYYIATQQGYATPDVIELCSNAVRTIQYRKWILCWLEQLMKNNCSDELMAASELILATLFLRPVTVLAEITQKLMNLMLEQNKNISLSNQTCPRIFAWLVVRAQTLLIFAEQIRREKENAKKLLREKSQQNVVMMMTAEEMDDDEPRAKKTRIDVVDDESSNIIVTEESQAAPIPSDSTTNVTALNEIIAAIEKEQSTTIFDDDKSYEIRQDFELDDEPLPINSNEWQLSKRIHTINEDAFMNLSNIIQHSKSMSMITISISLRRIEKQIKLPIWRSALLFTVHFARELARIPRSRFWYKLVYVLAKPQFFQQLARIEPYALTLDDMLRLYDIRDPEQLEHLVYYALLLRRFNAI</sequence>
<accession>A0AC35FUD7</accession>
<protein>
    <submittedName>
        <fullName evidence="2">Mediator of RNA polymerase II transcription subunit 24</fullName>
    </submittedName>
</protein>
<evidence type="ECO:0000313" key="1">
    <source>
        <dbReference type="Proteomes" id="UP000887580"/>
    </source>
</evidence>
<name>A0AC35FUD7_9BILA</name>
<reference evidence="2" key="1">
    <citation type="submission" date="2022-11" db="UniProtKB">
        <authorList>
            <consortium name="WormBaseParasite"/>
        </authorList>
    </citation>
    <scope>IDENTIFICATION</scope>
</reference>
<organism evidence="1 2">
    <name type="scientific">Panagrolaimus sp. PS1159</name>
    <dbReference type="NCBI Taxonomy" id="55785"/>
    <lineage>
        <taxon>Eukaryota</taxon>
        <taxon>Metazoa</taxon>
        <taxon>Ecdysozoa</taxon>
        <taxon>Nematoda</taxon>
        <taxon>Chromadorea</taxon>
        <taxon>Rhabditida</taxon>
        <taxon>Tylenchina</taxon>
        <taxon>Panagrolaimomorpha</taxon>
        <taxon>Panagrolaimoidea</taxon>
        <taxon>Panagrolaimidae</taxon>
        <taxon>Panagrolaimus</taxon>
    </lineage>
</organism>
<dbReference type="WBParaSite" id="PS1159_v2.g20865.t1">
    <property type="protein sequence ID" value="PS1159_v2.g20865.t1"/>
    <property type="gene ID" value="PS1159_v2.g20865"/>
</dbReference>